<dbReference type="InterPro" id="IPR024096">
    <property type="entry name" value="NO_sig/Golgi_transp_ligand-bd"/>
</dbReference>
<feature type="coiled-coil region" evidence="1">
    <location>
        <begin position="189"/>
        <end position="216"/>
    </location>
</feature>
<evidence type="ECO:0000259" key="2">
    <source>
        <dbReference type="PROSITE" id="PS50801"/>
    </source>
</evidence>
<dbReference type="Proteomes" id="UP000262939">
    <property type="component" value="Unassembled WGS sequence"/>
</dbReference>
<evidence type="ECO:0000256" key="1">
    <source>
        <dbReference type="SAM" id="Coils"/>
    </source>
</evidence>
<name>A0A372LFB2_9BACI</name>
<dbReference type="InterPro" id="IPR002645">
    <property type="entry name" value="STAS_dom"/>
</dbReference>
<evidence type="ECO:0000313" key="3">
    <source>
        <dbReference type="EMBL" id="RFU64694.1"/>
    </source>
</evidence>
<comment type="caution">
    <text evidence="3">The sequence shown here is derived from an EMBL/GenBank/DDBJ whole genome shotgun (WGS) entry which is preliminary data.</text>
</comment>
<feature type="domain" description="STAS" evidence="2">
    <location>
        <begin position="218"/>
        <end position="329"/>
    </location>
</feature>
<dbReference type="EMBL" id="QVTD01000003">
    <property type="protein sequence ID" value="RFU64694.1"/>
    <property type="molecule type" value="Genomic_DNA"/>
</dbReference>
<dbReference type="InterPro" id="IPR036513">
    <property type="entry name" value="STAS_dom_sf"/>
</dbReference>
<dbReference type="Gene3D" id="3.30.750.24">
    <property type="entry name" value="STAS domain"/>
    <property type="match status" value="1"/>
</dbReference>
<evidence type="ECO:0000313" key="4">
    <source>
        <dbReference type="Proteomes" id="UP000262939"/>
    </source>
</evidence>
<dbReference type="InterPro" id="IPR051932">
    <property type="entry name" value="Bact_StressResp_Reg"/>
</dbReference>
<dbReference type="Pfam" id="PF01740">
    <property type="entry name" value="STAS"/>
    <property type="match status" value="1"/>
</dbReference>
<dbReference type="AlphaFoldDB" id="A0A372LFB2"/>
<organism evidence="3 4">
    <name type="scientific">Peribacillus glennii</name>
    <dbReference type="NCBI Taxonomy" id="2303991"/>
    <lineage>
        <taxon>Bacteria</taxon>
        <taxon>Bacillati</taxon>
        <taxon>Bacillota</taxon>
        <taxon>Bacilli</taxon>
        <taxon>Bacillales</taxon>
        <taxon>Bacillaceae</taxon>
        <taxon>Peribacillus</taxon>
    </lineage>
</organism>
<dbReference type="PANTHER" id="PTHR33745:SF8">
    <property type="entry name" value="BLUE-LIGHT PHOTORECEPTOR"/>
    <property type="match status" value="1"/>
</dbReference>
<dbReference type="CDD" id="cd07041">
    <property type="entry name" value="STAS_RsbR_RsbS_like"/>
    <property type="match status" value="1"/>
</dbReference>
<dbReference type="OrthoDB" id="2717092at2"/>
<protein>
    <submittedName>
        <fullName evidence="3">STAS domain-containing protein</fullName>
    </submittedName>
</protein>
<gene>
    <name evidence="3" type="ORF">D0466_01840</name>
</gene>
<sequence length="343" mass="39060">MAFVKDKVTVKVNSNEFVWDPKNGLFTFDGAPALLFWDSAIELFLKTIEEVSGEVVSKTVYEATGYRMGHLVSSYYSGRRDLEQLLEEYSDIYRNAGWGNVKIAYYNFEEKRAVVQLTNSWEHRIFNNTDKETAGVLLPSHWAGVFTGLFEQKVWYKINKSQLDGNEYDEIEIFPSDVTPSRNIFELARQKETEHILELEQKVKERTEELSTLVKELSSPIIPVLKGILVVPLIGNFNEERVANFIERSLLGFSRQQGSYLLIDLTGVKGLDSYTMDGIQKLILSIRLVGGECFVVGISAEQAIMMSKTNIQLNNVHTFATLQQGVEFAIEQIGFEIKRKKAK</sequence>
<dbReference type="PROSITE" id="PS50801">
    <property type="entry name" value="STAS"/>
    <property type="match status" value="1"/>
</dbReference>
<dbReference type="RefSeq" id="WP_117320869.1">
    <property type="nucleotide sequence ID" value="NZ_QVTD01000003.1"/>
</dbReference>
<dbReference type="PANTHER" id="PTHR33745">
    <property type="entry name" value="RSBT ANTAGONIST PROTEIN RSBS-RELATED"/>
    <property type="match status" value="1"/>
</dbReference>
<dbReference type="SUPFAM" id="SSF52091">
    <property type="entry name" value="SpoIIaa-like"/>
    <property type="match status" value="1"/>
</dbReference>
<keyword evidence="1" id="KW-0175">Coiled coil</keyword>
<reference evidence="3 4" key="1">
    <citation type="submission" date="2018-08" db="EMBL/GenBank/DDBJ databases">
        <title>Bacillus chawlae sp. nov., Bacillus glennii sp. nov., and Bacillus saganii sp. nov. Isolated from the Vehicle Assembly Building at Kennedy Space Center where the Viking Spacecraft were Assembled.</title>
        <authorList>
            <person name="Seuylemezian A."/>
            <person name="Vaishampayan P."/>
        </authorList>
    </citation>
    <scope>NUCLEOTIDE SEQUENCE [LARGE SCALE GENOMIC DNA]</scope>
    <source>
        <strain evidence="3 4">V44-8</strain>
    </source>
</reference>
<dbReference type="Gene3D" id="3.30.1380.20">
    <property type="entry name" value="Trafficking protein particle complex subunit 3"/>
    <property type="match status" value="1"/>
</dbReference>
<keyword evidence="4" id="KW-1185">Reference proteome</keyword>
<proteinExistence type="predicted"/>
<accession>A0A372LFB2</accession>
<dbReference type="SUPFAM" id="SSF111126">
    <property type="entry name" value="Ligand-binding domain in the NO signalling and Golgi transport"/>
    <property type="match status" value="1"/>
</dbReference>